<dbReference type="KEGG" id="llu:AKJ09_05595"/>
<reference evidence="2 3" key="1">
    <citation type="submission" date="2015-08" db="EMBL/GenBank/DDBJ databases">
        <authorList>
            <person name="Babu N.S."/>
            <person name="Beckwith C.J."/>
            <person name="Beseler K.G."/>
            <person name="Brison A."/>
            <person name="Carone J.V."/>
            <person name="Caskin T.P."/>
            <person name="Diamond M."/>
            <person name="Durham M.E."/>
            <person name="Foxe J.M."/>
            <person name="Go M."/>
            <person name="Henderson B.A."/>
            <person name="Jones I.B."/>
            <person name="McGettigan J.A."/>
            <person name="Micheletti S.J."/>
            <person name="Nasrallah M.E."/>
            <person name="Ortiz D."/>
            <person name="Piller C.R."/>
            <person name="Privatt S.R."/>
            <person name="Schneider S.L."/>
            <person name="Sharp S."/>
            <person name="Smith T.C."/>
            <person name="Stanton J.D."/>
            <person name="Ullery H.E."/>
            <person name="Wilson R.J."/>
            <person name="Serrano M.G."/>
            <person name="Buck G."/>
            <person name="Lee V."/>
            <person name="Wang Y."/>
            <person name="Carvalho R."/>
            <person name="Voegtly L."/>
            <person name="Shi R."/>
            <person name="Duckworth R."/>
            <person name="Johnson A."/>
            <person name="Loviza R."/>
            <person name="Walstead R."/>
            <person name="Shah Z."/>
            <person name="Kiflezghi M."/>
            <person name="Wade K."/>
            <person name="Ball S.L."/>
            <person name="Bradley K.W."/>
            <person name="Asai D.J."/>
            <person name="Bowman C.A."/>
            <person name="Russell D.A."/>
            <person name="Pope W.H."/>
            <person name="Jacobs-Sera D."/>
            <person name="Hendrix R.W."/>
            <person name="Hatfull G.F."/>
        </authorList>
    </citation>
    <scope>NUCLEOTIDE SEQUENCE [LARGE SCALE GENOMIC DNA]</scope>
    <source>
        <strain evidence="2 3">DSM 27648</strain>
    </source>
</reference>
<dbReference type="AlphaFoldDB" id="A0A0K1PZX2"/>
<evidence type="ECO:0000313" key="2">
    <source>
        <dbReference type="EMBL" id="AKU98931.1"/>
    </source>
</evidence>
<evidence type="ECO:0000313" key="3">
    <source>
        <dbReference type="Proteomes" id="UP000064967"/>
    </source>
</evidence>
<proteinExistence type="predicted"/>
<name>A0A0K1PZX2_9BACT</name>
<feature type="region of interest" description="Disordered" evidence="1">
    <location>
        <begin position="7"/>
        <end position="89"/>
    </location>
</feature>
<protein>
    <submittedName>
        <fullName evidence="2">Uncharacterized protein</fullName>
    </submittedName>
</protein>
<accession>A0A0K1PZX2</accession>
<dbReference type="Proteomes" id="UP000064967">
    <property type="component" value="Chromosome"/>
</dbReference>
<gene>
    <name evidence="2" type="ORF">AKJ09_05595</name>
</gene>
<organism evidence="2 3">
    <name type="scientific">Labilithrix luteola</name>
    <dbReference type="NCBI Taxonomy" id="1391654"/>
    <lineage>
        <taxon>Bacteria</taxon>
        <taxon>Pseudomonadati</taxon>
        <taxon>Myxococcota</taxon>
        <taxon>Polyangia</taxon>
        <taxon>Polyangiales</taxon>
        <taxon>Labilitrichaceae</taxon>
        <taxon>Labilithrix</taxon>
    </lineage>
</organism>
<dbReference type="EMBL" id="CP012333">
    <property type="protein sequence ID" value="AKU98931.1"/>
    <property type="molecule type" value="Genomic_DNA"/>
</dbReference>
<keyword evidence="3" id="KW-1185">Reference proteome</keyword>
<evidence type="ECO:0000256" key="1">
    <source>
        <dbReference type="SAM" id="MobiDB-lite"/>
    </source>
</evidence>
<feature type="compositionally biased region" description="Low complexity" evidence="1">
    <location>
        <begin position="33"/>
        <end position="44"/>
    </location>
</feature>
<sequence>MCTFLACSGSDNAAGISDASTNSETVSEAGKNDSSASSGDAGDGLPPNTTLDPSVDTGKPGCTAKKIGPLSGKTARSVPRRDGQDGAPWLDPLNALAKDSSFARSELGGKSNTQELQITNFGFALPPDAFFLGVEVELSRQAPDKGLVDDEVALIVPNKTGRFKFIATAWPSSIVGEHHYGQALDTWGMDMYPADVEPTDFGVRIMAKRDADAGVDAPVALVDGVRISVWYCN</sequence>